<evidence type="ECO:0000313" key="2">
    <source>
        <dbReference type="Proteomes" id="UP000059419"/>
    </source>
</evidence>
<dbReference type="Gene3D" id="3.90.550.10">
    <property type="entry name" value="Spore Coat Polysaccharide Biosynthesis Protein SpsA, Chain A"/>
    <property type="match status" value="1"/>
</dbReference>
<sequence length="275" mass="31366">MKAWITLLTQPEYLIGVQALHKSLQQSQSAWPLVVMVTDNIGEDDRARLQQAGCLLRAVEPLAPKTELEQHYASAQFSEVWTKLRAWQLTEFSRLVFLDADMLVLKNMDELFDQPLAPGEIAACHACRCNPNKVASYPASWQPENCFYTWQDRALPAPASLDNYLNGGFLVLTPDDAQFAALANSIAAIDDLSAYAFSEQDLLNEVFAGRWQPLSWVYNALKTLPYQHAASCKVEEIKNLHYIQAKPWHRDLNQPESERDKYYALDKLWWQTMAD</sequence>
<dbReference type="CDD" id="cd02537">
    <property type="entry name" value="GT8_Glycogenin"/>
    <property type="match status" value="1"/>
</dbReference>
<accession>A0A0U5L1F8</accession>
<keyword evidence="1" id="KW-0808">Transferase</keyword>
<dbReference type="SUPFAM" id="SSF53448">
    <property type="entry name" value="Nucleotide-diphospho-sugar transferases"/>
    <property type="match status" value="1"/>
</dbReference>
<dbReference type="STRING" id="1619313.EM595_2321"/>
<dbReference type="PANTHER" id="PTHR11183">
    <property type="entry name" value="GLYCOGENIN SUBFAMILY MEMBER"/>
    <property type="match status" value="1"/>
</dbReference>
<dbReference type="Proteomes" id="UP000059419">
    <property type="component" value="Chromosome 1"/>
</dbReference>
<dbReference type="GO" id="GO:0016757">
    <property type="term" value="F:glycosyltransferase activity"/>
    <property type="evidence" value="ECO:0007669"/>
    <property type="project" value="InterPro"/>
</dbReference>
<dbReference type="AlphaFoldDB" id="A0A0U5L1F8"/>
<organism evidence="1 2">
    <name type="scientific">Duffyella gerundensis</name>
    <dbReference type="NCBI Taxonomy" id="1619313"/>
    <lineage>
        <taxon>Bacteria</taxon>
        <taxon>Pseudomonadati</taxon>
        <taxon>Pseudomonadota</taxon>
        <taxon>Gammaproteobacteria</taxon>
        <taxon>Enterobacterales</taxon>
        <taxon>Erwiniaceae</taxon>
        <taxon>Duffyella</taxon>
    </lineage>
</organism>
<dbReference type="InterPro" id="IPR050587">
    <property type="entry name" value="GNT1/Glycosyltrans_8"/>
</dbReference>
<dbReference type="InterPro" id="IPR029044">
    <property type="entry name" value="Nucleotide-diphossugar_trans"/>
</dbReference>
<reference evidence="2" key="1">
    <citation type="submission" date="2015-11" db="EMBL/GenBank/DDBJ databases">
        <authorList>
            <person name="Blom J."/>
        </authorList>
    </citation>
    <scope>NUCLEOTIDE SEQUENCE [LARGE SCALE GENOMIC DNA]</scope>
</reference>
<proteinExistence type="predicted"/>
<protein>
    <submittedName>
        <fullName evidence="1">Glycosyl transferase</fullName>
    </submittedName>
</protein>
<dbReference type="Pfam" id="PF01501">
    <property type="entry name" value="Glyco_transf_8"/>
    <property type="match status" value="1"/>
</dbReference>
<dbReference type="RefSeq" id="WP_067431913.1">
    <property type="nucleotide sequence ID" value="NZ_LN907827.1"/>
</dbReference>
<dbReference type="KEGG" id="ege:EM595_2321"/>
<dbReference type="InterPro" id="IPR002495">
    <property type="entry name" value="Glyco_trans_8"/>
</dbReference>
<dbReference type="EMBL" id="LN907827">
    <property type="protein sequence ID" value="CUU24554.1"/>
    <property type="molecule type" value="Genomic_DNA"/>
</dbReference>
<dbReference type="PATRIC" id="fig|1619313.3.peg.2411"/>
<evidence type="ECO:0000313" key="1">
    <source>
        <dbReference type="EMBL" id="CUU24554.1"/>
    </source>
</evidence>
<name>A0A0U5L1F8_9GAMM</name>
<keyword evidence="2" id="KW-1185">Reference proteome</keyword>
<gene>
    <name evidence="1" type="ORF">EM595_2321</name>
</gene>
<dbReference type="OrthoDB" id="9807549at2"/>